<evidence type="ECO:0000313" key="11">
    <source>
        <dbReference type="EMBL" id="RNA12154.1"/>
    </source>
</evidence>
<evidence type="ECO:0000256" key="5">
    <source>
        <dbReference type="ARBA" id="ARBA00022776"/>
    </source>
</evidence>
<gene>
    <name evidence="11" type="ORF">BpHYR1_033150</name>
</gene>
<comment type="similarity">
    <text evidence="2">Belongs to the NUF2 family.</text>
</comment>
<name>A0A3M7QM36_BRAPC</name>
<dbReference type="AlphaFoldDB" id="A0A3M7QM36"/>
<proteinExistence type="inferred from homology"/>
<evidence type="ECO:0000256" key="7">
    <source>
        <dbReference type="ARBA" id="ARBA00023306"/>
    </source>
</evidence>
<dbReference type="EMBL" id="REGN01005752">
    <property type="protein sequence ID" value="RNA12154.1"/>
    <property type="molecule type" value="Genomic_DNA"/>
</dbReference>
<comment type="subcellular location">
    <subcellularLocation>
        <location evidence="1">Chromosome</location>
        <location evidence="1">Centromere</location>
    </subcellularLocation>
</comment>
<feature type="coiled-coil region" evidence="9">
    <location>
        <begin position="251"/>
        <end position="387"/>
    </location>
</feature>
<dbReference type="OrthoDB" id="8194677at2759"/>
<keyword evidence="7" id="KW-0131">Cell cycle</keyword>
<evidence type="ECO:0000256" key="9">
    <source>
        <dbReference type="SAM" id="Coils"/>
    </source>
</evidence>
<organism evidence="11 12">
    <name type="scientific">Brachionus plicatilis</name>
    <name type="common">Marine rotifer</name>
    <name type="synonym">Brachionus muelleri</name>
    <dbReference type="NCBI Taxonomy" id="10195"/>
    <lineage>
        <taxon>Eukaryota</taxon>
        <taxon>Metazoa</taxon>
        <taxon>Spiralia</taxon>
        <taxon>Gnathifera</taxon>
        <taxon>Rotifera</taxon>
        <taxon>Eurotatoria</taxon>
        <taxon>Monogononta</taxon>
        <taxon>Pseudotrocha</taxon>
        <taxon>Ploima</taxon>
        <taxon>Brachionidae</taxon>
        <taxon>Brachionus</taxon>
    </lineage>
</organism>
<keyword evidence="12" id="KW-1185">Reference proteome</keyword>
<dbReference type="Proteomes" id="UP000276133">
    <property type="component" value="Unassembled WGS sequence"/>
</dbReference>
<dbReference type="InterPro" id="IPR038275">
    <property type="entry name" value="Nuf2_N_sf"/>
</dbReference>
<keyword evidence="5" id="KW-0498">Mitosis</keyword>
<dbReference type="Pfam" id="PF03800">
    <property type="entry name" value="Nuf2"/>
    <property type="match status" value="1"/>
</dbReference>
<evidence type="ECO:0000256" key="8">
    <source>
        <dbReference type="ARBA" id="ARBA00023328"/>
    </source>
</evidence>
<keyword evidence="8" id="KW-0137">Centromere</keyword>
<keyword evidence="6 9" id="KW-0175">Coiled coil</keyword>
<comment type="caution">
    <text evidence="11">The sequence shown here is derived from an EMBL/GenBank/DDBJ whole genome shotgun (WGS) entry which is preliminary data.</text>
</comment>
<evidence type="ECO:0000256" key="2">
    <source>
        <dbReference type="ARBA" id="ARBA00005498"/>
    </source>
</evidence>
<evidence type="ECO:0000256" key="6">
    <source>
        <dbReference type="ARBA" id="ARBA00023054"/>
    </source>
</evidence>
<accession>A0A3M7QM36</accession>
<keyword evidence="3" id="KW-0158">Chromosome</keyword>
<sequence length="472" mass="55658">MENDPKCLHSILRNLNINVSLKDIKQPTMESYLAIYKGFMEMCFLIKAPVLDEIPPSSIANFSEDCIKNQADSFKFLQLYSLINFMYSIMSAEYSMTEIFNPPRKLFFKQISSLINFARFLFDELNEYGKIQTENKALMENLNEIKKECDEYANKIDNLQTEAKQKKPLIEATKKRIAALKENQNLLRQARNKLADKNEIAKKEEQNLISDKNDLTEKVSSFKKKMDLYEMLLIKSPDRLKRDMEKNEARIIDLEKLSKAKKCENQELRKDIFERERFVEMANGVRDAFENFFNNEVQKANSKLKEIEKIQDEITSISFELKELENMIDLLSKNKKELEHQIQNQTLELKQKISKFKNEEEDISNKIKEILNRIQQTEDEVARIDEETSISIKKTQEMMAISFKQMEICKREEKIAEAKYKAEEIYLLDCQKETLDKVEEVKKAQDKMSHFLDKALEEYTKNGTFNFENLNI</sequence>
<feature type="domain" description="Kinetochore protein Nuf2 N-terminal" evidence="10">
    <location>
        <begin position="5"/>
        <end position="135"/>
    </location>
</feature>
<keyword evidence="4" id="KW-0132">Cell division</keyword>
<dbReference type="GO" id="GO:0051301">
    <property type="term" value="P:cell division"/>
    <property type="evidence" value="ECO:0007669"/>
    <property type="project" value="UniProtKB-KW"/>
</dbReference>
<evidence type="ECO:0000256" key="3">
    <source>
        <dbReference type="ARBA" id="ARBA00022454"/>
    </source>
</evidence>
<dbReference type="STRING" id="10195.A0A3M7QM36"/>
<evidence type="ECO:0000256" key="4">
    <source>
        <dbReference type="ARBA" id="ARBA00022618"/>
    </source>
</evidence>
<feature type="coiled-coil region" evidence="9">
    <location>
        <begin position="128"/>
        <end position="218"/>
    </location>
</feature>
<protein>
    <submittedName>
        <fullName evidence="11">Kinetochore Nuf2</fullName>
    </submittedName>
</protein>
<reference evidence="11 12" key="1">
    <citation type="journal article" date="2018" name="Sci. Rep.">
        <title>Genomic signatures of local adaptation to the degree of environmental predictability in rotifers.</title>
        <authorList>
            <person name="Franch-Gras L."/>
            <person name="Hahn C."/>
            <person name="Garcia-Roger E.M."/>
            <person name="Carmona M.J."/>
            <person name="Serra M."/>
            <person name="Gomez A."/>
        </authorList>
    </citation>
    <scope>NUCLEOTIDE SEQUENCE [LARGE SCALE GENOMIC DNA]</scope>
    <source>
        <strain evidence="11">HYR1</strain>
    </source>
</reference>
<evidence type="ECO:0000313" key="12">
    <source>
        <dbReference type="Proteomes" id="UP000276133"/>
    </source>
</evidence>
<dbReference type="GO" id="GO:0031262">
    <property type="term" value="C:Ndc80 complex"/>
    <property type="evidence" value="ECO:0007669"/>
    <property type="project" value="InterPro"/>
</dbReference>
<dbReference type="Gene3D" id="1.10.418.60">
    <property type="entry name" value="Ncd80 complex, Nuf2 subunit"/>
    <property type="match status" value="1"/>
</dbReference>
<evidence type="ECO:0000256" key="1">
    <source>
        <dbReference type="ARBA" id="ARBA00004584"/>
    </source>
</evidence>
<dbReference type="InterPro" id="IPR005549">
    <property type="entry name" value="Kinetochore_Nuf2_N"/>
</dbReference>
<evidence type="ECO:0000259" key="10">
    <source>
        <dbReference type="Pfam" id="PF03800"/>
    </source>
</evidence>